<dbReference type="EMBL" id="VKKZ01000020">
    <property type="protein sequence ID" value="KAA6434791.1"/>
    <property type="molecule type" value="Genomic_DNA"/>
</dbReference>
<dbReference type="EMBL" id="JBGOGF010000002">
    <property type="protein sequence ID" value="MFA1770729.1"/>
    <property type="molecule type" value="Genomic_DNA"/>
</dbReference>
<accession>A0A5M8QI64</accession>
<feature type="transmembrane region" description="Helical" evidence="1">
    <location>
        <begin position="32"/>
        <end position="51"/>
    </location>
</feature>
<dbReference type="OrthoDB" id="651989at2"/>
<dbReference type="Proteomes" id="UP001570846">
    <property type="component" value="Unassembled WGS sequence"/>
</dbReference>
<feature type="transmembrane region" description="Helical" evidence="1">
    <location>
        <begin position="118"/>
        <end position="136"/>
    </location>
</feature>
<feature type="transmembrane region" description="Helical" evidence="1">
    <location>
        <begin position="6"/>
        <end position="25"/>
    </location>
</feature>
<sequence>MWDVYIYFGLLILSIGLWASCYGRLATGLKVLGFALLLNLGMEGYAAYLMFQLKRNLYMYHLLIPIQYTLYTLVFYFAFHRPKVKQAALASIPAYLLAVMFILVSLQVSNEYNSLARSLKNVLLAAWALFYYTDVFKGLMVQRLEKEPMFWISTGFLFYSLGNFFVDGLMNHILEQSYELGHTLYFINVVLGLLLNVTILISFALARKQTSGNLALAPSP</sequence>
<keyword evidence="5" id="KW-1185">Reference proteome</keyword>
<keyword evidence="1" id="KW-1133">Transmembrane helix</keyword>
<feature type="transmembrane region" description="Helical" evidence="1">
    <location>
        <begin position="86"/>
        <end position="106"/>
    </location>
</feature>
<proteinExistence type="predicted"/>
<reference evidence="2 4" key="2">
    <citation type="submission" date="2019-09" db="EMBL/GenBank/DDBJ databases">
        <title>A bacterium isolated from glacier soil.</title>
        <authorList>
            <person name="Liu Q."/>
        </authorList>
    </citation>
    <scope>NUCLEOTIDE SEQUENCE [LARGE SCALE GENOMIC DNA]</scope>
    <source>
        <strain evidence="2 4">MDT1-10-3</strain>
    </source>
</reference>
<protein>
    <submittedName>
        <fullName evidence="2">Uncharacterized protein</fullName>
    </submittedName>
</protein>
<feature type="transmembrane region" description="Helical" evidence="1">
    <location>
        <begin position="57"/>
        <end position="79"/>
    </location>
</feature>
<evidence type="ECO:0000313" key="4">
    <source>
        <dbReference type="Proteomes" id="UP000323866"/>
    </source>
</evidence>
<dbReference type="RefSeq" id="WP_149098733.1">
    <property type="nucleotide sequence ID" value="NZ_BMMG01000003.1"/>
</dbReference>
<evidence type="ECO:0000256" key="1">
    <source>
        <dbReference type="SAM" id="Phobius"/>
    </source>
</evidence>
<dbReference type="AlphaFoldDB" id="A0A5M8QI64"/>
<reference evidence="3 5" key="3">
    <citation type="submission" date="2024-08" db="EMBL/GenBank/DDBJ databases">
        <authorList>
            <person name="Wei W."/>
        </authorList>
    </citation>
    <scope>NUCLEOTIDE SEQUENCE [LARGE SCALE GENOMIC DNA]</scope>
    <source>
        <strain evidence="3 5">XU2</strain>
    </source>
</reference>
<feature type="transmembrane region" description="Helical" evidence="1">
    <location>
        <begin position="148"/>
        <end position="166"/>
    </location>
</feature>
<reference evidence="2 4" key="1">
    <citation type="submission" date="2019-07" db="EMBL/GenBank/DDBJ databases">
        <authorList>
            <person name="Qu J.-H."/>
        </authorList>
    </citation>
    <scope>NUCLEOTIDE SEQUENCE [LARGE SCALE GENOMIC DNA]</scope>
    <source>
        <strain evidence="2 4">MDT1-10-3</strain>
    </source>
</reference>
<evidence type="ECO:0000313" key="5">
    <source>
        <dbReference type="Proteomes" id="UP001570846"/>
    </source>
</evidence>
<dbReference type="Proteomes" id="UP000323866">
    <property type="component" value="Unassembled WGS sequence"/>
</dbReference>
<keyword evidence="1" id="KW-0472">Membrane</keyword>
<comment type="caution">
    <text evidence="2">The sequence shown here is derived from an EMBL/GenBank/DDBJ whole genome shotgun (WGS) entry which is preliminary data.</text>
</comment>
<keyword evidence="1" id="KW-0812">Transmembrane</keyword>
<gene>
    <name evidence="3" type="ORF">ACD591_05455</name>
    <name evidence="2" type="ORF">FOE74_11510</name>
</gene>
<organism evidence="2 4">
    <name type="scientific">Rufibacter glacialis</name>
    <dbReference type="NCBI Taxonomy" id="1259555"/>
    <lineage>
        <taxon>Bacteria</taxon>
        <taxon>Pseudomonadati</taxon>
        <taxon>Bacteroidota</taxon>
        <taxon>Cytophagia</taxon>
        <taxon>Cytophagales</taxon>
        <taxon>Hymenobacteraceae</taxon>
        <taxon>Rufibacter</taxon>
    </lineage>
</organism>
<evidence type="ECO:0000313" key="3">
    <source>
        <dbReference type="EMBL" id="MFA1770729.1"/>
    </source>
</evidence>
<feature type="transmembrane region" description="Helical" evidence="1">
    <location>
        <begin position="186"/>
        <end position="206"/>
    </location>
</feature>
<name>A0A5M8QI64_9BACT</name>
<evidence type="ECO:0000313" key="2">
    <source>
        <dbReference type="EMBL" id="KAA6434791.1"/>
    </source>
</evidence>